<gene>
    <name evidence="2" type="ORF">GBAR_LOCUS2971</name>
</gene>
<dbReference type="EMBL" id="CASHTH010000409">
    <property type="protein sequence ID" value="CAI8000515.1"/>
    <property type="molecule type" value="Genomic_DNA"/>
</dbReference>
<feature type="compositionally biased region" description="Basic and acidic residues" evidence="1">
    <location>
        <begin position="97"/>
        <end position="143"/>
    </location>
</feature>
<feature type="compositionally biased region" description="Basic and acidic residues" evidence="1">
    <location>
        <begin position="417"/>
        <end position="469"/>
    </location>
</feature>
<proteinExistence type="predicted"/>
<organism evidence="2 3">
    <name type="scientific">Geodia barretti</name>
    <name type="common">Barrett's horny sponge</name>
    <dbReference type="NCBI Taxonomy" id="519541"/>
    <lineage>
        <taxon>Eukaryota</taxon>
        <taxon>Metazoa</taxon>
        <taxon>Porifera</taxon>
        <taxon>Demospongiae</taxon>
        <taxon>Heteroscleromorpha</taxon>
        <taxon>Tetractinellida</taxon>
        <taxon>Astrophorina</taxon>
        <taxon>Geodiidae</taxon>
        <taxon>Geodia</taxon>
    </lineage>
</organism>
<feature type="compositionally biased region" description="Low complexity" evidence="1">
    <location>
        <begin position="208"/>
        <end position="218"/>
    </location>
</feature>
<name>A0AA35R2D9_GEOBA</name>
<dbReference type="AlphaFoldDB" id="A0AA35R2D9"/>
<protein>
    <submittedName>
        <fullName evidence="2">Uncharacterized protein</fullName>
    </submittedName>
</protein>
<comment type="caution">
    <text evidence="2">The sequence shown here is derived from an EMBL/GenBank/DDBJ whole genome shotgun (WGS) entry which is preliminary data.</text>
</comment>
<evidence type="ECO:0000313" key="3">
    <source>
        <dbReference type="Proteomes" id="UP001174909"/>
    </source>
</evidence>
<evidence type="ECO:0000256" key="1">
    <source>
        <dbReference type="SAM" id="MobiDB-lite"/>
    </source>
</evidence>
<feature type="compositionally biased region" description="Polar residues" evidence="1">
    <location>
        <begin position="20"/>
        <end position="36"/>
    </location>
</feature>
<feature type="compositionally biased region" description="Pro residues" evidence="1">
    <location>
        <begin position="64"/>
        <end position="73"/>
    </location>
</feature>
<feature type="compositionally biased region" description="Low complexity" evidence="1">
    <location>
        <begin position="268"/>
        <end position="284"/>
    </location>
</feature>
<feature type="compositionally biased region" description="Polar residues" evidence="1">
    <location>
        <begin position="241"/>
        <end position="255"/>
    </location>
</feature>
<feature type="compositionally biased region" description="Polar residues" evidence="1">
    <location>
        <begin position="522"/>
        <end position="533"/>
    </location>
</feature>
<accession>A0AA35R2D9</accession>
<sequence>MSGRVHGHRVREPRVVSRPGPSSQRGPAANTSSSLAQAWAAFGEAKSALEKLNSSPPAKSSHAHPPPLAPPPTTTAGETHGPVADYRGFPRPASSGRKREGFPSGPGKRETSSGKKEPQKAGSERASRRAREEGRRGRREKDGCVSLSTPASHKSTAIPSPHPHTSTTLPSSHPHSNSTAMFGPPVSFESPIPHSGNSPTPEDKYSKPSRVSQSSSPKINLPEDTLATLRSKVEAQKQAVEATNSRLQSLRQPPVTSAPCLYPLPEVTQSSGSSSSALPTITSSHPPPPPSLPTRPNGVTKHQPTSHKVPSPHNPPPSRRVTTGTTSRSVSSSRPRGGKTGGPMVRKVIQVAPPVDPLRSRTRPSKKTLTTTQSEGSRKRQLVRETTPPHTRSWALRPSASSVLITDPHGAAGDVAEPGRKEGERREKDEEKEGERREKDEEKEGERREKDEEKEGERRGRGKAREELARLLQDLESSSGGEDGEGRREKTSRHPPHVTSALKRRRWPDPEERPLPPPPQPSLTTQLKSSATFARSRGSGEWRPARGKKRR</sequence>
<feature type="compositionally biased region" description="Low complexity" evidence="1">
    <location>
        <begin position="155"/>
        <end position="179"/>
    </location>
</feature>
<feature type="compositionally biased region" description="Basic residues" evidence="1">
    <location>
        <begin position="490"/>
        <end position="506"/>
    </location>
</feature>
<feature type="compositionally biased region" description="Low complexity" evidence="1">
    <location>
        <begin position="319"/>
        <end position="335"/>
    </location>
</feature>
<keyword evidence="3" id="KW-1185">Reference proteome</keyword>
<dbReference type="Proteomes" id="UP001174909">
    <property type="component" value="Unassembled WGS sequence"/>
</dbReference>
<evidence type="ECO:0000313" key="2">
    <source>
        <dbReference type="EMBL" id="CAI8000515.1"/>
    </source>
</evidence>
<feature type="region of interest" description="Disordered" evidence="1">
    <location>
        <begin position="1"/>
        <end position="551"/>
    </location>
</feature>
<reference evidence="2" key="1">
    <citation type="submission" date="2023-03" db="EMBL/GenBank/DDBJ databases">
        <authorList>
            <person name="Steffen K."/>
            <person name="Cardenas P."/>
        </authorList>
    </citation>
    <scope>NUCLEOTIDE SEQUENCE</scope>
</reference>